<name>A0A3N1HNK3_9ACTN</name>
<gene>
    <name evidence="2" type="ORF">EDC03_1617</name>
</gene>
<dbReference type="PANTHER" id="PTHR10668">
    <property type="entry name" value="PHYTOENE DEHYDROGENASE"/>
    <property type="match status" value="1"/>
</dbReference>
<evidence type="ECO:0000313" key="2">
    <source>
        <dbReference type="EMBL" id="ROP44019.1"/>
    </source>
</evidence>
<evidence type="ECO:0000313" key="3">
    <source>
        <dbReference type="Proteomes" id="UP000276232"/>
    </source>
</evidence>
<organism evidence="2 3">
    <name type="scientific">Pseudokineococcus lusitanus</name>
    <dbReference type="NCBI Taxonomy" id="763993"/>
    <lineage>
        <taxon>Bacteria</taxon>
        <taxon>Bacillati</taxon>
        <taxon>Actinomycetota</taxon>
        <taxon>Actinomycetes</taxon>
        <taxon>Kineosporiales</taxon>
        <taxon>Kineosporiaceae</taxon>
        <taxon>Pseudokineococcus</taxon>
    </lineage>
</organism>
<dbReference type="RefSeq" id="WP_123379653.1">
    <property type="nucleotide sequence ID" value="NZ_RJKN01000003.1"/>
</dbReference>
<dbReference type="EMBL" id="RJKN01000003">
    <property type="protein sequence ID" value="ROP44019.1"/>
    <property type="molecule type" value="Genomic_DNA"/>
</dbReference>
<dbReference type="Proteomes" id="UP000276232">
    <property type="component" value="Unassembled WGS sequence"/>
</dbReference>
<dbReference type="InterPro" id="IPR036188">
    <property type="entry name" value="FAD/NAD-bd_sf"/>
</dbReference>
<dbReference type="Gene3D" id="3.50.50.60">
    <property type="entry name" value="FAD/NAD(P)-binding domain"/>
    <property type="match status" value="1"/>
</dbReference>
<dbReference type="InParanoid" id="A0A3N1HNK3"/>
<feature type="region of interest" description="Disordered" evidence="1">
    <location>
        <begin position="1"/>
        <end position="23"/>
    </location>
</feature>
<dbReference type="PANTHER" id="PTHR10668:SF105">
    <property type="entry name" value="DEHYDROGENASE-RELATED"/>
    <property type="match status" value="1"/>
</dbReference>
<reference evidence="2 3" key="1">
    <citation type="journal article" date="2015" name="Stand. Genomic Sci.">
        <title>Genomic Encyclopedia of Bacterial and Archaeal Type Strains, Phase III: the genomes of soil and plant-associated and newly described type strains.</title>
        <authorList>
            <person name="Whitman W.B."/>
            <person name="Woyke T."/>
            <person name="Klenk H.P."/>
            <person name="Zhou Y."/>
            <person name="Lilburn T.G."/>
            <person name="Beck B.J."/>
            <person name="De Vos P."/>
            <person name="Vandamme P."/>
            <person name="Eisen J.A."/>
            <person name="Garrity G."/>
            <person name="Hugenholtz P."/>
            <person name="Kyrpides N.C."/>
        </authorList>
    </citation>
    <scope>NUCLEOTIDE SEQUENCE [LARGE SCALE GENOMIC DNA]</scope>
    <source>
        <strain evidence="2 3">CECT 7306</strain>
    </source>
</reference>
<proteinExistence type="predicted"/>
<dbReference type="Pfam" id="PF13450">
    <property type="entry name" value="NAD_binding_8"/>
    <property type="match status" value="1"/>
</dbReference>
<evidence type="ECO:0000256" key="1">
    <source>
        <dbReference type="SAM" id="MobiDB-lite"/>
    </source>
</evidence>
<dbReference type="OrthoDB" id="833207at2"/>
<feature type="compositionally biased region" description="Basic and acidic residues" evidence="1">
    <location>
        <begin position="13"/>
        <end position="23"/>
    </location>
</feature>
<protein>
    <submittedName>
        <fullName evidence="2">Phytoene dehydrogenase-like protein</fullName>
    </submittedName>
</protein>
<keyword evidence="3" id="KW-1185">Reference proteome</keyword>
<sequence>MSALPVAGPGPDGPRHRGPRGDEVDVVVVGSGPNGLAAAVVLARAGLGVEVVEAADQLGGGSRTAEVTLPGFRHDLCSAVHPMGVASPFFRAFDLPAHGVEMLHPEVAFAQPLDGGRAGLAYRDLDRTVEGLGVDGPAWRGLVGRVAEAWRGVADVALSDFRSVPRHPLDAVSFALAVLEQGTPAWDLRFRGEEAAALLTGAGAHAIAPPRRLAPAAGGLWLAGLAHAVGWPIPRGGSQTIVDAMAADVVARGGVVRTGERVEHLGQLPRARAVLLDVAPQGLLRLGGDALPAGYRRWLERWRYGGGVCKVDFALSGPVPWTAEGVDRAGTVHVGGSRPEMQAAERDVVAGRHPERPMVLVAQPSVVDGSRAPDGGEALWTYAHVPNGSTRDMGDAVEAQVERFAPGFRDLVLDRAVLTAGRHEEREINNVGGDIATGAVTPWQLVMRPVPAWDPYRTPLPGVYLASASTPPGPGVHGMAGVHAAARVLRQRFGRRVDPLDVVRAAA</sequence>
<dbReference type="SUPFAM" id="SSF51905">
    <property type="entry name" value="FAD/NAD(P)-binding domain"/>
    <property type="match status" value="1"/>
</dbReference>
<comment type="caution">
    <text evidence="2">The sequence shown here is derived from an EMBL/GenBank/DDBJ whole genome shotgun (WGS) entry which is preliminary data.</text>
</comment>
<dbReference type="AlphaFoldDB" id="A0A3N1HNK3"/>
<accession>A0A3N1HNK3</accession>